<dbReference type="SUPFAM" id="SSF54631">
    <property type="entry name" value="CBS-domain pair"/>
    <property type="match status" value="1"/>
</dbReference>
<feature type="non-terminal residue" evidence="3">
    <location>
        <position position="1"/>
    </location>
</feature>
<dbReference type="InterPro" id="IPR046342">
    <property type="entry name" value="CBS_dom_sf"/>
</dbReference>
<dbReference type="Proteomes" id="UP000670152">
    <property type="component" value="Unassembled WGS sequence"/>
</dbReference>
<protein>
    <submittedName>
        <fullName evidence="3">CBS synthase</fullName>
    </submittedName>
</protein>
<dbReference type="InterPro" id="IPR050214">
    <property type="entry name" value="Cys_Synth/Cystath_Beta-Synth"/>
</dbReference>
<feature type="domain" description="CBS" evidence="2">
    <location>
        <begin position="151"/>
        <end position="205"/>
    </location>
</feature>
<evidence type="ECO:0000313" key="4">
    <source>
        <dbReference type="Proteomes" id="UP000670152"/>
    </source>
</evidence>
<keyword evidence="1" id="KW-0129">CBS domain</keyword>
<dbReference type="GO" id="GO:0019344">
    <property type="term" value="P:cysteine biosynthetic process"/>
    <property type="evidence" value="ECO:0007669"/>
    <property type="project" value="UniProtKB-ARBA"/>
</dbReference>
<name>A0A836JIV6_9HYME</name>
<organism evidence="3 4">
    <name type="scientific">Acromyrmex heyeri</name>
    <dbReference type="NCBI Taxonomy" id="230685"/>
    <lineage>
        <taxon>Eukaryota</taxon>
        <taxon>Metazoa</taxon>
        <taxon>Ecdysozoa</taxon>
        <taxon>Arthropoda</taxon>
        <taxon>Hexapoda</taxon>
        <taxon>Insecta</taxon>
        <taxon>Pterygota</taxon>
        <taxon>Neoptera</taxon>
        <taxon>Endopterygota</taxon>
        <taxon>Hymenoptera</taxon>
        <taxon>Apocrita</taxon>
        <taxon>Aculeata</taxon>
        <taxon>Formicoidea</taxon>
        <taxon>Formicidae</taxon>
        <taxon>Myrmicinae</taxon>
        <taxon>Acromyrmex</taxon>
    </lineage>
</organism>
<dbReference type="OrthoDB" id="728at2759"/>
<dbReference type="Pfam" id="PF00571">
    <property type="entry name" value="CBS"/>
    <property type="match status" value="1"/>
</dbReference>
<feature type="non-terminal residue" evidence="3">
    <location>
        <position position="208"/>
    </location>
</feature>
<dbReference type="InterPro" id="IPR000644">
    <property type="entry name" value="CBS_dom"/>
</dbReference>
<dbReference type="AlphaFoldDB" id="A0A836JIV6"/>
<sequence length="208" mass="23028">MARELIREEGLLCGGSSGAALAAALKVAKDLSADKRLVVLLPDSIRNYMTKFVSDQWMEARDFLVSEPSTEANKKWWNLPVSKLSLKKHILLRRMSCQNVIDFLKSSNHIQQLLVTDAKETKVLGVITLDALLSHLISGTVNGTDFAEKIMTKQFTKVTASTTIGKVSRILEKESYAVVVDDNDALIGLVSRNEIFDFITKDDDGNAK</sequence>
<dbReference type="InterPro" id="IPR036052">
    <property type="entry name" value="TrpB-like_PALP_sf"/>
</dbReference>
<accession>A0A836JIV6</accession>
<evidence type="ECO:0000256" key="1">
    <source>
        <dbReference type="PROSITE-ProRule" id="PRU00703"/>
    </source>
</evidence>
<dbReference type="Gene3D" id="3.10.580.10">
    <property type="entry name" value="CBS-domain"/>
    <property type="match status" value="1"/>
</dbReference>
<dbReference type="EMBL" id="JAANIB010009596">
    <property type="protein sequence ID" value="KAG5321750.1"/>
    <property type="molecule type" value="Genomic_DNA"/>
</dbReference>
<evidence type="ECO:0000259" key="2">
    <source>
        <dbReference type="PROSITE" id="PS51371"/>
    </source>
</evidence>
<keyword evidence="4" id="KW-1185">Reference proteome</keyword>
<dbReference type="PROSITE" id="PS51371">
    <property type="entry name" value="CBS"/>
    <property type="match status" value="1"/>
</dbReference>
<dbReference type="SUPFAM" id="SSF53686">
    <property type="entry name" value="Tryptophan synthase beta subunit-like PLP-dependent enzymes"/>
    <property type="match status" value="1"/>
</dbReference>
<dbReference type="PANTHER" id="PTHR10314">
    <property type="entry name" value="CYSTATHIONINE BETA-SYNTHASE"/>
    <property type="match status" value="1"/>
</dbReference>
<gene>
    <name evidence="3" type="primary">Cbs_0</name>
    <name evidence="3" type="ORF">G6Z77_0000276</name>
</gene>
<dbReference type="Gene3D" id="3.40.50.1100">
    <property type="match status" value="1"/>
</dbReference>
<comment type="caution">
    <text evidence="3">The sequence shown here is derived from an EMBL/GenBank/DDBJ whole genome shotgun (WGS) entry which is preliminary data.</text>
</comment>
<reference evidence="3 4" key="1">
    <citation type="submission" date="2020-02" db="EMBL/GenBank/DDBJ databases">
        <title>Relaxed selection underlies rapid genomic changes in the transitions from sociality to social parasitism in ants.</title>
        <authorList>
            <person name="Bi X."/>
        </authorList>
    </citation>
    <scope>NUCLEOTIDE SEQUENCE [LARGE SCALE GENOMIC DNA]</scope>
    <source>
        <strain evidence="3">BGI-DK2014b</strain>
        <tissue evidence="3">Whole body</tissue>
    </source>
</reference>
<proteinExistence type="predicted"/>
<evidence type="ECO:0000313" key="3">
    <source>
        <dbReference type="EMBL" id="KAG5321750.1"/>
    </source>
</evidence>